<evidence type="ECO:0000256" key="4">
    <source>
        <dbReference type="ARBA" id="ARBA00005555"/>
    </source>
</evidence>
<dbReference type="InterPro" id="IPR001841">
    <property type="entry name" value="Znf_RING"/>
</dbReference>
<dbReference type="EC" id="2.3.2.27" evidence="14"/>
<organism evidence="17">
    <name type="scientific">Zea mays</name>
    <name type="common">Maize</name>
    <dbReference type="NCBI Taxonomy" id="4577"/>
    <lineage>
        <taxon>Eukaryota</taxon>
        <taxon>Viridiplantae</taxon>
        <taxon>Streptophyta</taxon>
        <taxon>Embryophyta</taxon>
        <taxon>Tracheophyta</taxon>
        <taxon>Spermatophyta</taxon>
        <taxon>Magnoliopsida</taxon>
        <taxon>Liliopsida</taxon>
        <taxon>Poales</taxon>
        <taxon>Poaceae</taxon>
        <taxon>PACMAD clade</taxon>
        <taxon>Panicoideae</taxon>
        <taxon>Andropogonodae</taxon>
        <taxon>Andropogoneae</taxon>
        <taxon>Tripsacinae</taxon>
        <taxon>Zea</taxon>
    </lineage>
</organism>
<dbReference type="SUPFAM" id="SSF57850">
    <property type="entry name" value="RING/U-box"/>
    <property type="match status" value="1"/>
</dbReference>
<evidence type="ECO:0000313" key="17">
    <source>
        <dbReference type="EMBL" id="PWZ16327.1"/>
    </source>
</evidence>
<keyword evidence="10 14" id="KW-0156">Chromatin regulator</keyword>
<name>A0A3L6E6B8_MAIZE</name>
<feature type="domain" description="RING-type" evidence="16">
    <location>
        <begin position="823"/>
        <end position="861"/>
    </location>
</feature>
<accession>A0A3L6E6B8</accession>
<dbReference type="AlphaFoldDB" id="A0A3L6E6B8"/>
<keyword evidence="5 14" id="KW-0808">Transferase</keyword>
<dbReference type="InterPro" id="IPR013083">
    <property type="entry name" value="Znf_RING/FYVE/PHD"/>
</dbReference>
<evidence type="ECO:0000256" key="15">
    <source>
        <dbReference type="SAM" id="Coils"/>
    </source>
</evidence>
<evidence type="ECO:0000256" key="9">
    <source>
        <dbReference type="ARBA" id="ARBA00022833"/>
    </source>
</evidence>
<dbReference type="GO" id="GO:0006325">
    <property type="term" value="P:chromatin organization"/>
    <property type="evidence" value="ECO:0007669"/>
    <property type="project" value="UniProtKB-KW"/>
</dbReference>
<dbReference type="Proteomes" id="UP000251960">
    <property type="component" value="Chromosome 6"/>
</dbReference>
<dbReference type="EMBL" id="NCVQ01000007">
    <property type="protein sequence ID" value="PWZ16326.1"/>
    <property type="molecule type" value="Genomic_DNA"/>
</dbReference>
<reference evidence="17 18" key="1">
    <citation type="journal article" date="2018" name="Nat. Genet.">
        <title>Extensive intraspecific gene order and gene structural variations between Mo17 and other maize genomes.</title>
        <authorList>
            <person name="Sun S."/>
            <person name="Zhou Y."/>
            <person name="Chen J."/>
            <person name="Shi J."/>
            <person name="Zhao H."/>
            <person name="Zhao H."/>
            <person name="Song W."/>
            <person name="Zhang M."/>
            <person name="Cui Y."/>
            <person name="Dong X."/>
            <person name="Liu H."/>
            <person name="Ma X."/>
            <person name="Jiao Y."/>
            <person name="Wang B."/>
            <person name="Wei X."/>
            <person name="Stein J.C."/>
            <person name="Glaubitz J.C."/>
            <person name="Lu F."/>
            <person name="Yu G."/>
            <person name="Liang C."/>
            <person name="Fengler K."/>
            <person name="Li B."/>
            <person name="Rafalski A."/>
            <person name="Schnable P.S."/>
            <person name="Ware D.H."/>
            <person name="Buckler E.S."/>
            <person name="Lai J."/>
        </authorList>
    </citation>
    <scope>NUCLEOTIDE SEQUENCE [LARGE SCALE GENOMIC DNA]</scope>
    <source>
        <strain evidence="18">cv. Missouri 17</strain>
        <tissue evidence="17">Seedling</tissue>
    </source>
</reference>
<comment type="similarity">
    <text evidence="4 14">Belongs to the BRE1 family.</text>
</comment>
<gene>
    <name evidence="17" type="ORF">Zm00014a_032387</name>
</gene>
<dbReference type="GO" id="GO:0061630">
    <property type="term" value="F:ubiquitin protein ligase activity"/>
    <property type="evidence" value="ECO:0007669"/>
    <property type="project" value="UniProtKB-EC"/>
</dbReference>
<keyword evidence="9 14" id="KW-0862">Zinc</keyword>
<dbReference type="Pfam" id="PF13923">
    <property type="entry name" value="zf-C3HC4_2"/>
    <property type="match status" value="1"/>
</dbReference>
<keyword evidence="8 14" id="KW-0833">Ubl conjugation pathway</keyword>
<keyword evidence="11 14" id="KW-0175">Coiled coil</keyword>
<evidence type="ECO:0000256" key="11">
    <source>
        <dbReference type="ARBA" id="ARBA00023054"/>
    </source>
</evidence>
<dbReference type="Gene3D" id="3.30.40.10">
    <property type="entry name" value="Zinc/RING finger domain, C3HC4 (zinc finger)"/>
    <property type="match status" value="1"/>
</dbReference>
<dbReference type="PROSITE" id="PS50089">
    <property type="entry name" value="ZF_RING_2"/>
    <property type="match status" value="1"/>
</dbReference>
<dbReference type="UniPathway" id="UPA00143"/>
<dbReference type="InterPro" id="IPR013956">
    <property type="entry name" value="E3_ubiquit_lig_Bre1"/>
</dbReference>
<protein>
    <recommendedName>
        <fullName evidence="14">E3 ubiquitin protein ligase</fullName>
        <ecNumber evidence="14">2.3.2.27</ecNumber>
    </recommendedName>
</protein>
<dbReference type="InterPro" id="IPR017907">
    <property type="entry name" value="Znf_RING_CS"/>
</dbReference>
<feature type="coiled-coil region" evidence="15">
    <location>
        <begin position="226"/>
        <end position="305"/>
    </location>
</feature>
<keyword evidence="12 14" id="KW-0539">Nucleus</keyword>
<evidence type="ECO:0000256" key="1">
    <source>
        <dbReference type="ARBA" id="ARBA00000900"/>
    </source>
</evidence>
<evidence type="ECO:0000256" key="7">
    <source>
        <dbReference type="ARBA" id="ARBA00022771"/>
    </source>
</evidence>
<comment type="subcellular location">
    <subcellularLocation>
        <location evidence="2 14">Nucleus</location>
    </subcellularLocation>
</comment>
<dbReference type="PANTHER" id="PTHR23163:SF0">
    <property type="entry name" value="E3 UBIQUITIN-PROTEIN LIGASE BRE1"/>
    <property type="match status" value="1"/>
</dbReference>
<evidence type="ECO:0000313" key="18">
    <source>
        <dbReference type="Proteomes" id="UP000251960"/>
    </source>
</evidence>
<evidence type="ECO:0000256" key="12">
    <source>
        <dbReference type="ARBA" id="ARBA00023242"/>
    </source>
</evidence>
<dbReference type="CDD" id="cd16499">
    <property type="entry name" value="RING-HC_Bre1-like"/>
    <property type="match status" value="1"/>
</dbReference>
<evidence type="ECO:0000256" key="10">
    <source>
        <dbReference type="ARBA" id="ARBA00022853"/>
    </source>
</evidence>
<dbReference type="GO" id="GO:0005634">
    <property type="term" value="C:nucleus"/>
    <property type="evidence" value="ECO:0007669"/>
    <property type="project" value="UniProtKB-SubCell"/>
</dbReference>
<dbReference type="GO" id="GO:0008270">
    <property type="term" value="F:zinc ion binding"/>
    <property type="evidence" value="ECO:0007669"/>
    <property type="project" value="UniProtKB-KW"/>
</dbReference>
<dbReference type="ExpressionAtlas" id="A0A3L6E6B8">
    <property type="expression patterns" value="baseline and differential"/>
</dbReference>
<evidence type="ECO:0000259" key="16">
    <source>
        <dbReference type="PROSITE" id="PS50089"/>
    </source>
</evidence>
<keyword evidence="7 13" id="KW-0863">Zinc-finger</keyword>
<evidence type="ECO:0000256" key="3">
    <source>
        <dbReference type="ARBA" id="ARBA00004906"/>
    </source>
</evidence>
<dbReference type="PANTHER" id="PTHR23163">
    <property type="entry name" value="RING FINGER PROTEIN-RELATED"/>
    <property type="match status" value="1"/>
</dbReference>
<evidence type="ECO:0000256" key="6">
    <source>
        <dbReference type="ARBA" id="ARBA00022723"/>
    </source>
</evidence>
<dbReference type="SMART" id="SM00184">
    <property type="entry name" value="RING"/>
    <property type="match status" value="1"/>
</dbReference>
<comment type="caution">
    <text evidence="17">The sequence shown here is derived from an EMBL/GenBank/DDBJ whole genome shotgun (WGS) entry which is preliminary data.</text>
</comment>
<dbReference type="PROSITE" id="PS00518">
    <property type="entry name" value="ZF_RING_1"/>
    <property type="match status" value="1"/>
</dbReference>
<evidence type="ECO:0000256" key="14">
    <source>
        <dbReference type="RuleBase" id="RU365038"/>
    </source>
</evidence>
<dbReference type="EMBL" id="NCVQ01000007">
    <property type="protein sequence ID" value="PWZ16327.1"/>
    <property type="molecule type" value="Genomic_DNA"/>
</dbReference>
<evidence type="ECO:0000256" key="2">
    <source>
        <dbReference type="ARBA" id="ARBA00004123"/>
    </source>
</evidence>
<comment type="pathway">
    <text evidence="3 14">Protein modification; protein ubiquitination.</text>
</comment>
<evidence type="ECO:0000256" key="5">
    <source>
        <dbReference type="ARBA" id="ARBA00022679"/>
    </source>
</evidence>
<evidence type="ECO:0000256" key="8">
    <source>
        <dbReference type="ARBA" id="ARBA00022786"/>
    </source>
</evidence>
<dbReference type="EMBL" id="NCVQ01000007">
    <property type="protein sequence ID" value="PWZ16324.1"/>
    <property type="molecule type" value="Genomic_DNA"/>
</dbReference>
<dbReference type="EMBL" id="NCVQ01000007">
    <property type="protein sequence ID" value="PWZ16325.1"/>
    <property type="molecule type" value="Genomic_DNA"/>
</dbReference>
<sequence length="875" mass="99497">MSTCLHVQDPRNIAMSCPLDFAVLKYKNQRLAEQLEVHKFEFRALESRFNYLKEKQRTHNETLIIVKNYWERLVAELGIVPVCKSESSHSSCSTGNNNIRKDGICFRLEAGFLNELLEAGASATKSSGFSNCQLGNGVSSEQSTTIDILQKMFLPSSGPWHANNEFVSAALKKLPENEHSRQLHSATNDVLSKLHVVMHAVDNLHLKHMQLAGNYQKQRDSSAWNRAEQKRLKEELTSVVAKLEESKQKLAVLKAQGDNKQATPILVPMLGKKTAEKVGDKQTELQDLEATHKELMELISKRLEEIRRLHTERIGILNNLATFQNILTDFKSIHSSKAFQLVNDQLQKSQAELDGHQTLLEKLQKVSAYYVSRIPDLEKDVQKLCNEKNMLVLKLEGALREPGRNQVISEFKALVSSLPREMGAVQTELSKHKDASLQLHSLRAEVHSLSSIRTRKEQEIEETSYRSAHAGSDISQLQSLVHELRENTQELKLFVELYKHDSADSRQLLESRDRELAELAGVHVLRYSLNESKLEQRVIAANEAEAISQQRLATAEAEVAELGQKLETSRSKVISSAGFLWLRNLVKQSDILKSKHEECEAYVVEIESIGHAYEDIMSQNQQLLQQIIERDDHNTKLFMEGVKAKQSHDALHLEVCSLQRNLQHASTLMDLCNQKLIHLEDKLRGWSERLRRLSEDGMQQSISLGNSQRKLTGMHGEAPKLGQALDVLQAKVGSNRLEVAELLIELETERWFIHAFAFYSGNWFLNTWSNKFSFSSRFSKKRLDDDLDLMSSKANSLREKVDNSAVLQKLFHEAKEYRGILKCGICHDRQKEVVIAKCYHLFCNQCIQKSLGSRQKRCPSCGLSFGVNDVKPIYI</sequence>
<dbReference type="GO" id="GO:0016567">
    <property type="term" value="P:protein ubiquitination"/>
    <property type="evidence" value="ECO:0007669"/>
    <property type="project" value="UniProtKB-UniRule"/>
</dbReference>
<proteinExistence type="inferred from homology"/>
<comment type="catalytic activity">
    <reaction evidence="1 14">
        <text>S-ubiquitinyl-[E2 ubiquitin-conjugating enzyme]-L-cysteine + [acceptor protein]-L-lysine = [E2 ubiquitin-conjugating enzyme]-L-cysteine + N(6)-ubiquitinyl-[acceptor protein]-L-lysine.</text>
        <dbReference type="EC" id="2.3.2.27"/>
    </reaction>
</comment>
<keyword evidence="6 14" id="KW-0479">Metal-binding</keyword>
<evidence type="ECO:0000256" key="13">
    <source>
        <dbReference type="PROSITE-ProRule" id="PRU00175"/>
    </source>
</evidence>